<keyword evidence="2" id="KW-1185">Reference proteome</keyword>
<dbReference type="AlphaFoldDB" id="A0ABD0LA64"/>
<gene>
    <name evidence="1" type="ORF">BaRGS_00012447</name>
</gene>
<dbReference type="Proteomes" id="UP001519460">
    <property type="component" value="Unassembled WGS sequence"/>
</dbReference>
<evidence type="ECO:0000313" key="1">
    <source>
        <dbReference type="EMBL" id="KAK7496282.1"/>
    </source>
</evidence>
<name>A0ABD0LA64_9CAEN</name>
<dbReference type="EMBL" id="JACVVK020000068">
    <property type="protein sequence ID" value="KAK7496282.1"/>
    <property type="molecule type" value="Genomic_DNA"/>
</dbReference>
<feature type="non-terminal residue" evidence="1">
    <location>
        <position position="67"/>
    </location>
</feature>
<accession>A0ABD0LA64</accession>
<proteinExistence type="predicted"/>
<comment type="caution">
    <text evidence="1">The sequence shown here is derived from an EMBL/GenBank/DDBJ whole genome shotgun (WGS) entry which is preliminary data.</text>
</comment>
<reference evidence="1 2" key="1">
    <citation type="journal article" date="2023" name="Sci. Data">
        <title>Genome assembly of the Korean intertidal mud-creeper Batillaria attramentaria.</title>
        <authorList>
            <person name="Patra A.K."/>
            <person name="Ho P.T."/>
            <person name="Jun S."/>
            <person name="Lee S.J."/>
            <person name="Kim Y."/>
            <person name="Won Y.J."/>
        </authorList>
    </citation>
    <scope>NUCLEOTIDE SEQUENCE [LARGE SCALE GENOMIC DNA]</scope>
    <source>
        <strain evidence="1">Wonlab-2016</strain>
    </source>
</reference>
<organism evidence="1 2">
    <name type="scientific">Batillaria attramentaria</name>
    <dbReference type="NCBI Taxonomy" id="370345"/>
    <lineage>
        <taxon>Eukaryota</taxon>
        <taxon>Metazoa</taxon>
        <taxon>Spiralia</taxon>
        <taxon>Lophotrochozoa</taxon>
        <taxon>Mollusca</taxon>
        <taxon>Gastropoda</taxon>
        <taxon>Caenogastropoda</taxon>
        <taxon>Sorbeoconcha</taxon>
        <taxon>Cerithioidea</taxon>
        <taxon>Batillariidae</taxon>
        <taxon>Batillaria</taxon>
    </lineage>
</organism>
<evidence type="ECO:0000313" key="2">
    <source>
        <dbReference type="Proteomes" id="UP001519460"/>
    </source>
</evidence>
<sequence>MLRSCAVNITLPLTEQFDETIEVELMMSGRDSPLDPLDVLAVLMRCQAGGRNSAPAPAPKQAAADVR</sequence>
<protein>
    <submittedName>
        <fullName evidence="1">Uncharacterized protein</fullName>
    </submittedName>
</protein>